<protein>
    <submittedName>
        <fullName evidence="1">Methyltransferase associated with DUF414</fullName>
    </submittedName>
</protein>
<name>A0A160TH91_9ZZZZ</name>
<organism evidence="1">
    <name type="scientific">hydrothermal vent metagenome</name>
    <dbReference type="NCBI Taxonomy" id="652676"/>
    <lineage>
        <taxon>unclassified sequences</taxon>
        <taxon>metagenomes</taxon>
        <taxon>ecological metagenomes</taxon>
    </lineage>
</organism>
<dbReference type="EMBL" id="CZQC01000073">
    <property type="protein sequence ID" value="CUS42977.1"/>
    <property type="molecule type" value="Genomic_DNA"/>
</dbReference>
<dbReference type="AlphaFoldDB" id="A0A160TH91"/>
<keyword evidence="1" id="KW-0808">Transferase</keyword>
<dbReference type="Gene3D" id="3.40.50.150">
    <property type="entry name" value="Vaccinia Virus protein VP39"/>
    <property type="match status" value="1"/>
</dbReference>
<reference evidence="1" key="1">
    <citation type="submission" date="2015-10" db="EMBL/GenBank/DDBJ databases">
        <authorList>
            <person name="Gilbert D.G."/>
        </authorList>
    </citation>
    <scope>NUCLEOTIDE SEQUENCE</scope>
</reference>
<sequence length="221" mass="25283">MNIATHIGPACPLCNEENGLTPIRASDKRAYFACPNCHLAFVDPADYLTADEEMAYYATHENNIEDQGYVRFLQNVTTPLLALIPNEQKTHLQALDYGCGPGPTLSFLLEREGIACDNYDPFFADIQLKPQYDVITATECFEHFHQPAQELTKLTELLAPSGYLALMTSRWKTEQQFANWHYTRDPTHVVFMHDKTISYIAERYGLTPVWQDDSRVVIFQR</sequence>
<dbReference type="InterPro" id="IPR029063">
    <property type="entry name" value="SAM-dependent_MTases_sf"/>
</dbReference>
<evidence type="ECO:0000313" key="1">
    <source>
        <dbReference type="EMBL" id="CUS42977.1"/>
    </source>
</evidence>
<dbReference type="GO" id="GO:0032259">
    <property type="term" value="P:methylation"/>
    <property type="evidence" value="ECO:0007669"/>
    <property type="project" value="UniProtKB-KW"/>
</dbReference>
<dbReference type="SUPFAM" id="SSF53335">
    <property type="entry name" value="S-adenosyl-L-methionine-dependent methyltransferases"/>
    <property type="match status" value="1"/>
</dbReference>
<keyword evidence="1" id="KW-0489">Methyltransferase</keyword>
<proteinExistence type="predicted"/>
<dbReference type="GO" id="GO:0008168">
    <property type="term" value="F:methyltransferase activity"/>
    <property type="evidence" value="ECO:0007669"/>
    <property type="project" value="UniProtKB-KW"/>
</dbReference>
<accession>A0A160TH91</accession>
<gene>
    <name evidence="1" type="ORF">MGWOODY_Tha327</name>
</gene>
<dbReference type="Pfam" id="PF13489">
    <property type="entry name" value="Methyltransf_23"/>
    <property type="match status" value="1"/>
</dbReference>